<feature type="region of interest" description="Disordered" evidence="1">
    <location>
        <begin position="65"/>
        <end position="130"/>
    </location>
</feature>
<feature type="region of interest" description="Disordered" evidence="1">
    <location>
        <begin position="167"/>
        <end position="204"/>
    </location>
</feature>
<keyword evidence="3" id="KW-1185">Reference proteome</keyword>
<proteinExistence type="predicted"/>
<feature type="compositionally biased region" description="Polar residues" evidence="1">
    <location>
        <begin position="69"/>
        <end position="91"/>
    </location>
</feature>
<feature type="compositionally biased region" description="Basic residues" evidence="1">
    <location>
        <begin position="182"/>
        <end position="201"/>
    </location>
</feature>
<name>A0A397JIM2_9GLOM</name>
<evidence type="ECO:0000313" key="2">
    <source>
        <dbReference type="EMBL" id="RHZ84994.1"/>
    </source>
</evidence>
<feature type="compositionally biased region" description="Basic and acidic residues" evidence="1">
    <location>
        <begin position="1"/>
        <end position="12"/>
    </location>
</feature>
<protein>
    <submittedName>
        <fullName evidence="2">Uncharacterized protein</fullName>
    </submittedName>
</protein>
<comment type="caution">
    <text evidence="2">The sequence shown here is derived from an EMBL/GenBank/DDBJ whole genome shotgun (WGS) entry which is preliminary data.</text>
</comment>
<dbReference type="EMBL" id="PQFF01000070">
    <property type="protein sequence ID" value="RHZ84994.1"/>
    <property type="molecule type" value="Genomic_DNA"/>
</dbReference>
<gene>
    <name evidence="2" type="ORF">Glove_74g18</name>
</gene>
<evidence type="ECO:0000256" key="1">
    <source>
        <dbReference type="SAM" id="MobiDB-lite"/>
    </source>
</evidence>
<sequence length="252" mass="28496">MQRIHESEERSGHTPPPPYALVDNLTGNNNQTQPQQYHSQNPYPAAVIPSEADFRLAQKLQDEEYAQWVETNQDSTQPQCESSNSCHNSSAPPLPSIPENYQYNHHLSYQNNSSHCHHHPNQSQYPIIYASPNQPSLPYAQTTPFVTNGVGESCNRGENTAAYYGSLNQGYYNSTNPPPPHPHSHSHPHPHPPPPHHHHHPFYNAPYQNYQQVPHQHIPYRSIEGEDDNSFSCLTGFGLASLLCYCCSLFDD</sequence>
<dbReference type="Proteomes" id="UP000266861">
    <property type="component" value="Unassembled WGS sequence"/>
</dbReference>
<feature type="compositionally biased region" description="Polar residues" evidence="1">
    <location>
        <begin position="121"/>
        <end position="130"/>
    </location>
</feature>
<organism evidence="2 3">
    <name type="scientific">Diversispora epigaea</name>
    <dbReference type="NCBI Taxonomy" id="1348612"/>
    <lineage>
        <taxon>Eukaryota</taxon>
        <taxon>Fungi</taxon>
        <taxon>Fungi incertae sedis</taxon>
        <taxon>Mucoromycota</taxon>
        <taxon>Glomeromycotina</taxon>
        <taxon>Glomeromycetes</taxon>
        <taxon>Diversisporales</taxon>
        <taxon>Diversisporaceae</taxon>
        <taxon>Diversispora</taxon>
    </lineage>
</organism>
<feature type="compositionally biased region" description="Polar residues" evidence="1">
    <location>
        <begin position="25"/>
        <end position="42"/>
    </location>
</feature>
<feature type="region of interest" description="Disordered" evidence="1">
    <location>
        <begin position="1"/>
        <end position="46"/>
    </location>
</feature>
<accession>A0A397JIM2</accession>
<reference evidence="2 3" key="1">
    <citation type="submission" date="2018-08" db="EMBL/GenBank/DDBJ databases">
        <title>Genome and evolution of the arbuscular mycorrhizal fungus Diversispora epigaea (formerly Glomus versiforme) and its bacterial endosymbionts.</title>
        <authorList>
            <person name="Sun X."/>
            <person name="Fei Z."/>
            <person name="Harrison M."/>
        </authorList>
    </citation>
    <scope>NUCLEOTIDE SEQUENCE [LARGE SCALE GENOMIC DNA]</scope>
    <source>
        <strain evidence="2 3">IT104</strain>
    </source>
</reference>
<dbReference type="AlphaFoldDB" id="A0A397JIM2"/>
<evidence type="ECO:0000313" key="3">
    <source>
        <dbReference type="Proteomes" id="UP000266861"/>
    </source>
</evidence>
<feature type="compositionally biased region" description="Polar residues" evidence="1">
    <location>
        <begin position="99"/>
        <end position="114"/>
    </location>
</feature>
<dbReference type="OrthoDB" id="2361677at2759"/>